<dbReference type="InterPro" id="IPR029052">
    <property type="entry name" value="Metallo-depent_PP-like"/>
</dbReference>
<evidence type="ECO:0000313" key="3">
    <source>
        <dbReference type="Proteomes" id="UP001242368"/>
    </source>
</evidence>
<dbReference type="RefSeq" id="WP_290361946.1">
    <property type="nucleotide sequence ID" value="NZ_JAUFQU010000001.1"/>
</dbReference>
<comment type="caution">
    <text evidence="2">The sequence shown here is derived from an EMBL/GenBank/DDBJ whole genome shotgun (WGS) entry which is preliminary data.</text>
</comment>
<dbReference type="Proteomes" id="UP001242368">
    <property type="component" value="Unassembled WGS sequence"/>
</dbReference>
<dbReference type="Gene3D" id="3.60.21.10">
    <property type="match status" value="1"/>
</dbReference>
<keyword evidence="2" id="KW-0378">Hydrolase</keyword>
<proteinExistence type="predicted"/>
<dbReference type="PANTHER" id="PTHR42850:SF4">
    <property type="entry name" value="ZINC-DEPENDENT ENDOPOLYPHOSPHATASE"/>
    <property type="match status" value="1"/>
</dbReference>
<evidence type="ECO:0000313" key="2">
    <source>
        <dbReference type="EMBL" id="MDN3705797.1"/>
    </source>
</evidence>
<organism evidence="2 3">
    <name type="scientific">Paenimyroides ceti</name>
    <dbReference type="NCBI Taxonomy" id="395087"/>
    <lineage>
        <taxon>Bacteria</taxon>
        <taxon>Pseudomonadati</taxon>
        <taxon>Bacteroidota</taxon>
        <taxon>Flavobacteriia</taxon>
        <taxon>Flavobacteriales</taxon>
        <taxon>Flavobacteriaceae</taxon>
        <taxon>Paenimyroides</taxon>
    </lineage>
</organism>
<reference evidence="3" key="1">
    <citation type="journal article" date="2019" name="Int. J. Syst. Evol. Microbiol.">
        <title>The Global Catalogue of Microorganisms (GCM) 10K type strain sequencing project: providing services to taxonomists for standard genome sequencing and annotation.</title>
        <authorList>
            <consortium name="The Broad Institute Genomics Platform"/>
            <consortium name="The Broad Institute Genome Sequencing Center for Infectious Disease"/>
            <person name="Wu L."/>
            <person name="Ma J."/>
        </authorList>
    </citation>
    <scope>NUCLEOTIDE SEQUENCE [LARGE SCALE GENOMIC DNA]</scope>
    <source>
        <strain evidence="3">CECT 7184</strain>
    </source>
</reference>
<dbReference type="PANTHER" id="PTHR42850">
    <property type="entry name" value="METALLOPHOSPHOESTERASE"/>
    <property type="match status" value="1"/>
</dbReference>
<name>A0ABT8CMS7_9FLAO</name>
<accession>A0ABT8CMS7</accession>
<dbReference type="EMBL" id="JAUFQU010000001">
    <property type="protein sequence ID" value="MDN3705797.1"/>
    <property type="molecule type" value="Genomic_DNA"/>
</dbReference>
<feature type="domain" description="Serine/threonine specific protein phosphatases" evidence="1">
    <location>
        <begin position="64"/>
        <end position="69"/>
    </location>
</feature>
<dbReference type="InterPro" id="IPR006186">
    <property type="entry name" value="Ser/Thr-sp_prot-phosphatase"/>
</dbReference>
<dbReference type="SUPFAM" id="SSF56300">
    <property type="entry name" value="Metallo-dependent phosphatases"/>
    <property type="match status" value="1"/>
</dbReference>
<keyword evidence="3" id="KW-1185">Reference proteome</keyword>
<dbReference type="Pfam" id="PF00149">
    <property type="entry name" value="Metallophos"/>
    <property type="match status" value="1"/>
</dbReference>
<sequence>MKNYFIVGDIHGCLFTFTKLLQNWNPMKETLICVGDFIDRGNFSAAVVKKCMEIQQTYPDTIFLKGNHEAEMADHHDRGFNENWWRQGGEATWNNFSVSEEDLCRSVHWFQQLPLKLETPTLMVTHAGITDTADPWNEQADDSVLWNRKPLKKLEKLQIHGHTPLKTTKALYTEASHSWNIDTGACYGYGLYALLVNGNGEIQKHIHVATDSRDIG</sequence>
<gene>
    <name evidence="2" type="ORF">QW060_01495</name>
</gene>
<evidence type="ECO:0000259" key="1">
    <source>
        <dbReference type="PROSITE" id="PS00125"/>
    </source>
</evidence>
<dbReference type="GO" id="GO:0016787">
    <property type="term" value="F:hydrolase activity"/>
    <property type="evidence" value="ECO:0007669"/>
    <property type="project" value="UniProtKB-KW"/>
</dbReference>
<protein>
    <submittedName>
        <fullName evidence="2">Metallophosphoesterase family protein</fullName>
        <ecNumber evidence="2">3.1.-.-</ecNumber>
    </submittedName>
</protein>
<dbReference type="InterPro" id="IPR050126">
    <property type="entry name" value="Ap4A_hydrolase"/>
</dbReference>
<dbReference type="CDD" id="cd00144">
    <property type="entry name" value="MPP_PPP_family"/>
    <property type="match status" value="1"/>
</dbReference>
<dbReference type="EC" id="3.1.-.-" evidence="2"/>
<dbReference type="InterPro" id="IPR004843">
    <property type="entry name" value="Calcineurin-like_PHP"/>
</dbReference>
<dbReference type="PRINTS" id="PR00114">
    <property type="entry name" value="STPHPHTASE"/>
</dbReference>
<dbReference type="PROSITE" id="PS00125">
    <property type="entry name" value="SER_THR_PHOSPHATASE"/>
    <property type="match status" value="1"/>
</dbReference>